<dbReference type="SUPFAM" id="SSF48150">
    <property type="entry name" value="DNA-glycosylase"/>
    <property type="match status" value="1"/>
</dbReference>
<dbReference type="GO" id="GO:0005737">
    <property type="term" value="C:cytoplasm"/>
    <property type="evidence" value="ECO:0007669"/>
    <property type="project" value="TreeGrafter"/>
</dbReference>
<dbReference type="GO" id="GO:0008725">
    <property type="term" value="F:DNA-3-methyladenine glycosylase activity"/>
    <property type="evidence" value="ECO:0007669"/>
    <property type="project" value="TreeGrafter"/>
</dbReference>
<gene>
    <name evidence="3" type="ORF">AMETH_0928</name>
</gene>
<dbReference type="Proteomes" id="UP000062973">
    <property type="component" value="Chromosome"/>
</dbReference>
<dbReference type="eggNOG" id="COG0122">
    <property type="taxonomic scope" value="Bacteria"/>
</dbReference>
<dbReference type="PANTHER" id="PTHR43003:SF6">
    <property type="entry name" value="DNA GLYCOSYLASE"/>
    <property type="match status" value="1"/>
</dbReference>
<dbReference type="PANTHER" id="PTHR43003">
    <property type="entry name" value="DNA-3-METHYLADENINE GLYCOSYLASE"/>
    <property type="match status" value="1"/>
</dbReference>
<dbReference type="InterPro" id="IPR051912">
    <property type="entry name" value="Alkylbase_DNA_Glycosylase/TA"/>
</dbReference>
<dbReference type="GO" id="GO:0006285">
    <property type="term" value="P:base-excision repair, AP site formation"/>
    <property type="evidence" value="ECO:0007669"/>
    <property type="project" value="TreeGrafter"/>
</dbReference>
<dbReference type="GO" id="GO:0032993">
    <property type="term" value="C:protein-DNA complex"/>
    <property type="evidence" value="ECO:0007669"/>
    <property type="project" value="TreeGrafter"/>
</dbReference>
<dbReference type="Gene3D" id="1.10.340.30">
    <property type="entry name" value="Hypothetical protein, domain 2"/>
    <property type="match status" value="1"/>
</dbReference>
<evidence type="ECO:0000256" key="2">
    <source>
        <dbReference type="ARBA" id="ARBA00023204"/>
    </source>
</evidence>
<reference evidence="3 4" key="1">
    <citation type="submission" date="2014-07" db="EMBL/GenBank/DDBJ databases">
        <title>Whole Genome Sequence of the Amycolatopsis methanolica 239.</title>
        <authorList>
            <person name="Tang B."/>
        </authorList>
    </citation>
    <scope>NUCLEOTIDE SEQUENCE [LARGE SCALE GENOMIC DNA]</scope>
    <source>
        <strain evidence="3 4">239</strain>
    </source>
</reference>
<sequence length="298" mass="32819">MRYRPPFPLDLDAVLRPLRRGKGDPCLRADDYGRTWLTGNTADGPGTLALRRMPDGEIEAAAWGPGADRLLDGVPALVGAEDDDSGFVSHHDRIAEVRRRMPGLRLGSTGRVWDVLVPAVLEQKVTGFEARRSWRELCRWFGEPAPGPAPAGMRVPPTPAAVLSIPDWTWHRAGVDHSRRKALIFAAQVAHQLEKAVELRGAEGRAWLRKVPGIGVWTASEVAQRAWGDPDAVSFGDFHIPAVVGYALVGEPLDDEGMAEVLAPYAPQRQRAVRYLEAAGFSRPRFGPRFSPRDYRAM</sequence>
<organism evidence="3 4">
    <name type="scientific">Amycolatopsis methanolica 239</name>
    <dbReference type="NCBI Taxonomy" id="1068978"/>
    <lineage>
        <taxon>Bacteria</taxon>
        <taxon>Bacillati</taxon>
        <taxon>Actinomycetota</taxon>
        <taxon>Actinomycetes</taxon>
        <taxon>Pseudonocardiales</taxon>
        <taxon>Pseudonocardiaceae</taxon>
        <taxon>Amycolatopsis</taxon>
        <taxon>Amycolatopsis methanolica group</taxon>
    </lineage>
</organism>
<dbReference type="KEGG" id="amq:AMETH_0928"/>
<name>A0A076MQ95_AMYME</name>
<keyword evidence="1" id="KW-0227">DNA damage</keyword>
<dbReference type="PATRIC" id="fig|1068978.7.peg.971"/>
<dbReference type="STRING" id="1068978.AMETH_0928"/>
<dbReference type="RefSeq" id="WP_017986883.1">
    <property type="nucleotide sequence ID" value="NZ_AQUL01000001.1"/>
</dbReference>
<dbReference type="EMBL" id="CP009110">
    <property type="protein sequence ID" value="AIJ21020.1"/>
    <property type="molecule type" value="Genomic_DNA"/>
</dbReference>
<accession>A0A076MQ95</accession>
<dbReference type="AlphaFoldDB" id="A0A076MQ95"/>
<evidence type="ECO:0000256" key="1">
    <source>
        <dbReference type="ARBA" id="ARBA00022763"/>
    </source>
</evidence>
<dbReference type="HOGENOM" id="CLU_052970_0_0_11"/>
<protein>
    <submittedName>
        <fullName evidence="3">3-methyladenine DNA glycosylase/8-oxoguanine DNA glycosylase</fullName>
    </submittedName>
</protein>
<keyword evidence="2" id="KW-0234">DNA repair</keyword>
<dbReference type="GO" id="GO:0032131">
    <property type="term" value="F:alkylated DNA binding"/>
    <property type="evidence" value="ECO:0007669"/>
    <property type="project" value="TreeGrafter"/>
</dbReference>
<dbReference type="GO" id="GO:0043916">
    <property type="term" value="F:DNA-7-methylguanine glycosylase activity"/>
    <property type="evidence" value="ECO:0007669"/>
    <property type="project" value="TreeGrafter"/>
</dbReference>
<dbReference type="InterPro" id="IPR011257">
    <property type="entry name" value="DNA_glycosylase"/>
</dbReference>
<proteinExistence type="predicted"/>
<keyword evidence="4" id="KW-1185">Reference proteome</keyword>
<dbReference type="GO" id="GO:0006307">
    <property type="term" value="P:DNA alkylation repair"/>
    <property type="evidence" value="ECO:0007669"/>
    <property type="project" value="TreeGrafter"/>
</dbReference>
<evidence type="ECO:0000313" key="3">
    <source>
        <dbReference type="EMBL" id="AIJ21020.1"/>
    </source>
</evidence>
<dbReference type="OrthoDB" id="5501430at2"/>
<evidence type="ECO:0000313" key="4">
    <source>
        <dbReference type="Proteomes" id="UP000062973"/>
    </source>
</evidence>